<dbReference type="InterPro" id="IPR034085">
    <property type="entry name" value="TOG"/>
</dbReference>
<dbReference type="PANTHER" id="PTHR12697:SF5">
    <property type="entry name" value="DEOXYHYPUSINE HYDROXYLASE"/>
    <property type="match status" value="1"/>
</dbReference>
<dbReference type="InterPro" id="IPR021133">
    <property type="entry name" value="HEAT_type_2"/>
</dbReference>
<dbReference type="InterPro" id="IPR011989">
    <property type="entry name" value="ARM-like"/>
</dbReference>
<comment type="caution">
    <text evidence="6">The sequence shown here is derived from an EMBL/GenBank/DDBJ whole genome shotgun (WGS) entry which is preliminary data.</text>
</comment>
<evidence type="ECO:0000313" key="6">
    <source>
        <dbReference type="EMBL" id="MBP3955102.1"/>
    </source>
</evidence>
<organism evidence="6 7">
    <name type="scientific">Gemmata palustris</name>
    <dbReference type="NCBI Taxonomy" id="2822762"/>
    <lineage>
        <taxon>Bacteria</taxon>
        <taxon>Pseudomonadati</taxon>
        <taxon>Planctomycetota</taxon>
        <taxon>Planctomycetia</taxon>
        <taxon>Gemmatales</taxon>
        <taxon>Gemmataceae</taxon>
        <taxon>Gemmata</taxon>
    </lineage>
</organism>
<keyword evidence="7" id="KW-1185">Reference proteome</keyword>
<evidence type="ECO:0000256" key="4">
    <source>
        <dbReference type="SAM" id="Phobius"/>
    </source>
</evidence>
<feature type="transmembrane region" description="Helical" evidence="4">
    <location>
        <begin position="104"/>
        <end position="126"/>
    </location>
</feature>
<dbReference type="Proteomes" id="UP000676565">
    <property type="component" value="Unassembled WGS sequence"/>
</dbReference>
<dbReference type="Pfam" id="PF02985">
    <property type="entry name" value="HEAT"/>
    <property type="match status" value="1"/>
</dbReference>
<feature type="transmembrane region" description="Helical" evidence="4">
    <location>
        <begin position="164"/>
        <end position="184"/>
    </location>
</feature>
<protein>
    <submittedName>
        <fullName evidence="6">HEAT repeat domain-containing protein</fullName>
    </submittedName>
</protein>
<evidence type="ECO:0000256" key="2">
    <source>
        <dbReference type="ARBA" id="ARBA00045876"/>
    </source>
</evidence>
<evidence type="ECO:0000256" key="3">
    <source>
        <dbReference type="SAM" id="MobiDB-lite"/>
    </source>
</evidence>
<keyword evidence="4" id="KW-0812">Transmembrane</keyword>
<dbReference type="Pfam" id="PF13646">
    <property type="entry name" value="HEAT_2"/>
    <property type="match status" value="5"/>
</dbReference>
<evidence type="ECO:0000259" key="5">
    <source>
        <dbReference type="SMART" id="SM01349"/>
    </source>
</evidence>
<dbReference type="InterPro" id="IPR000357">
    <property type="entry name" value="HEAT"/>
</dbReference>
<name>A0ABS5BN20_9BACT</name>
<dbReference type="SMART" id="SM01349">
    <property type="entry name" value="TOG"/>
    <property type="match status" value="1"/>
</dbReference>
<dbReference type="RefSeq" id="WP_210653199.1">
    <property type="nucleotide sequence ID" value="NZ_JAGKQQ010000001.1"/>
</dbReference>
<feature type="region of interest" description="Disordered" evidence="3">
    <location>
        <begin position="1059"/>
        <end position="1078"/>
    </location>
</feature>
<feature type="domain" description="TOG" evidence="5">
    <location>
        <begin position="375"/>
        <end position="598"/>
    </location>
</feature>
<dbReference type="PROSITE" id="PS50077">
    <property type="entry name" value="HEAT_REPEAT"/>
    <property type="match status" value="3"/>
</dbReference>
<gene>
    <name evidence="6" type="ORF">J8F10_07390</name>
</gene>
<evidence type="ECO:0000256" key="1">
    <source>
        <dbReference type="ARBA" id="ARBA00022737"/>
    </source>
</evidence>
<keyword evidence="4" id="KW-0472">Membrane</keyword>
<dbReference type="EMBL" id="JAGKQQ010000001">
    <property type="protein sequence ID" value="MBP3955102.1"/>
    <property type="molecule type" value="Genomic_DNA"/>
</dbReference>
<dbReference type="SMART" id="SM00567">
    <property type="entry name" value="EZ_HEAT"/>
    <property type="match status" value="20"/>
</dbReference>
<dbReference type="InterPro" id="IPR016024">
    <property type="entry name" value="ARM-type_fold"/>
</dbReference>
<dbReference type="InterPro" id="IPR004155">
    <property type="entry name" value="PBS_lyase_HEAT"/>
</dbReference>
<keyword evidence="4" id="KW-1133">Transmembrane helix</keyword>
<sequence length="1078" mass="112290">MDAWAPVSATFAASNWLIDPEQVRSSTLLFLALIGIGLLAGLLYFAGVIDWLVWLAGAVIRGGTRTGFRVWEQFLSWASWPLFLGTQLALLTVGALGAGAVPGLTVVCALAPLAMGLAACLAYMFIDVERYEVARGYKALHNPLKGQKLAAELARYGPQVEVPLLASAAVGMIGGFALLNFGLFQLLGTKWYTSPAADPIYSDFIASVLVHMLSVVDLLNLADTHHLARVVVARPAAAPAGTMLAMFKSFFTLVLLQQIFASVRNGRLLTETVSDFWSPHEPIHERARSALPQYGAVALGPLLLSLRATDTLTREQRDQLPQVLATIGPAAVPDLIRHLDDPNEHVRAVAVATLGRLRAAAGLPQMIARANDSSDLVRLSLAQALGEIVSASAPALPRARRRRGEWRVWRVIAVRRWNTPPHGDPVALVVPALRNALRDSAASVRAAAAASLGQLGPTLAAEVAPDLLGLLADADETVRERATEALGRLGASDPASIAALVGLLQDPSPAIRIAAIRALGALRTAACEAVSHLVPLLQDRDEAVRTAAAEAVGKIGTLCEAATNTLTEGLSSTDNVVRARTAEALGTIGEAAADVAPALVEAATDENDRVRAKAVEALGKMGEAAAEIAVPHLVRALRDPDNWVSALAAEALGEMGAAADEAIPALTRSLRHPNPQVRTNAAEALGKLGAGGRPAVSALERAATDEDSGVRAQAIYALGIIGAPTPSTTSVVRAALADPDPHTRAAAAEALGAWGEVDEALQSELLALLDDANDEVKVRVVRVLPRLVKGTPEVIEALDHRLTADDSDWVRAEAARALGQFGSAAAPAGPALLRAAQTGEAGLREEAMRALAVAQPPEAATAFTTGLRDAEPSVRKLASAGWRKAGAIPEEAVPVLIEALHDPEVLVRANAAHAISRLDPVPPEAVPLLAECALAPDAGLRLNAALALQAAPGRAAADALHPLLDDPSPRLRLIAARRLLTDDPADAATAAAVVDALVAPASSVRKAAFEMIESIPPAAPAVLQVLRERATSETDPDLAQLLSEAIARLEPIIASEAVPTAEEGASAQTEAPVVPAVG</sequence>
<feature type="transmembrane region" description="Helical" evidence="4">
    <location>
        <begin position="74"/>
        <end position="98"/>
    </location>
</feature>
<reference evidence="6 7" key="1">
    <citation type="submission" date="2021-04" db="EMBL/GenBank/DDBJ databases">
        <authorList>
            <person name="Ivanova A."/>
        </authorList>
    </citation>
    <scope>NUCLEOTIDE SEQUENCE [LARGE SCALE GENOMIC DNA]</scope>
    <source>
        <strain evidence="6 7">G18</strain>
    </source>
</reference>
<dbReference type="Gene3D" id="1.25.10.10">
    <property type="entry name" value="Leucine-rich Repeat Variant"/>
    <property type="match status" value="6"/>
</dbReference>
<dbReference type="PANTHER" id="PTHR12697">
    <property type="entry name" value="PBS LYASE HEAT-LIKE PROTEIN"/>
    <property type="match status" value="1"/>
</dbReference>
<feature type="transmembrane region" description="Helical" evidence="4">
    <location>
        <begin position="204"/>
        <end position="222"/>
    </location>
</feature>
<evidence type="ECO:0000313" key="7">
    <source>
        <dbReference type="Proteomes" id="UP000676565"/>
    </source>
</evidence>
<accession>A0ABS5BN20</accession>
<keyword evidence="1" id="KW-0677">Repeat</keyword>
<feature type="transmembrane region" description="Helical" evidence="4">
    <location>
        <begin position="243"/>
        <end position="260"/>
    </location>
</feature>
<dbReference type="SUPFAM" id="SSF48371">
    <property type="entry name" value="ARM repeat"/>
    <property type="match status" value="2"/>
</dbReference>
<feature type="transmembrane region" description="Helical" evidence="4">
    <location>
        <begin position="28"/>
        <end position="53"/>
    </location>
</feature>
<dbReference type="Pfam" id="PF13513">
    <property type="entry name" value="HEAT_EZ"/>
    <property type="match status" value="1"/>
</dbReference>
<proteinExistence type="predicted"/>
<comment type="function">
    <text evidence="2">Catalyzes the hydroxylation of the N(6)-(4-aminobutyl)-L-lysine intermediate produced by deoxyhypusine synthase/DHPS on a critical lysine of the eukaryotic translation initiation factor 5A/eIF-5A. This is the second step of the post-translational modification of that lysine into an unusual amino acid residue named hypusine. Hypusination is unique to mature eIF-5A factor and is essential for its function.</text>
</comment>